<accession>A0A164ZRV6</accession>
<dbReference type="Gene3D" id="1.10.472.80">
    <property type="entry name" value="Ypt/Rab-GAP domain of gyp1p, domain 3"/>
    <property type="match status" value="1"/>
</dbReference>
<dbReference type="FunFam" id="1.10.472.80:FF:000046">
    <property type="entry name" value="TBC domain-containing protein"/>
    <property type="match status" value="1"/>
</dbReference>
<dbReference type="RefSeq" id="XP_018184989.1">
    <property type="nucleotide sequence ID" value="XM_018333462.1"/>
</dbReference>
<feature type="region of interest" description="Disordered" evidence="1">
    <location>
        <begin position="340"/>
        <end position="390"/>
    </location>
</feature>
<dbReference type="InterPro" id="IPR035969">
    <property type="entry name" value="Rab-GAP_TBC_sf"/>
</dbReference>
<dbReference type="GeneID" id="28898599"/>
<organism evidence="3 4">
    <name type="scientific">Xylona heveae (strain CBS 132557 / TC161)</name>
    <dbReference type="NCBI Taxonomy" id="1328760"/>
    <lineage>
        <taxon>Eukaryota</taxon>
        <taxon>Fungi</taxon>
        <taxon>Dikarya</taxon>
        <taxon>Ascomycota</taxon>
        <taxon>Pezizomycotina</taxon>
        <taxon>Xylonomycetes</taxon>
        <taxon>Xylonales</taxon>
        <taxon>Xylonaceae</taxon>
        <taxon>Xylona</taxon>
    </lineage>
</organism>
<dbReference type="STRING" id="1328760.A0A164ZRV6"/>
<dbReference type="InParanoid" id="A0A164ZRV6"/>
<evidence type="ECO:0000259" key="2">
    <source>
        <dbReference type="PROSITE" id="PS50086"/>
    </source>
</evidence>
<dbReference type="SMART" id="SM00164">
    <property type="entry name" value="TBC"/>
    <property type="match status" value="1"/>
</dbReference>
<dbReference type="Pfam" id="PF00566">
    <property type="entry name" value="RabGAP-TBC"/>
    <property type="match status" value="1"/>
</dbReference>
<dbReference type="FunFam" id="1.10.8.270:FF:000026">
    <property type="entry name" value="TBC (Tre-2/Bub2/Cdc16) domain family"/>
    <property type="match status" value="1"/>
</dbReference>
<dbReference type="OMA" id="WQDYLRI"/>
<dbReference type="AlphaFoldDB" id="A0A164ZRV6"/>
<evidence type="ECO:0000256" key="1">
    <source>
        <dbReference type="SAM" id="MobiDB-lite"/>
    </source>
</evidence>
<feature type="compositionally biased region" description="Polar residues" evidence="1">
    <location>
        <begin position="1109"/>
        <end position="1144"/>
    </location>
</feature>
<feature type="region of interest" description="Disordered" evidence="1">
    <location>
        <begin position="550"/>
        <end position="630"/>
    </location>
</feature>
<feature type="compositionally biased region" description="Polar residues" evidence="1">
    <location>
        <begin position="686"/>
        <end position="698"/>
    </location>
</feature>
<feature type="compositionally biased region" description="Low complexity" evidence="1">
    <location>
        <begin position="435"/>
        <end position="446"/>
    </location>
</feature>
<feature type="region of interest" description="Disordered" evidence="1">
    <location>
        <begin position="1"/>
        <end position="71"/>
    </location>
</feature>
<feature type="region of interest" description="Disordered" evidence="1">
    <location>
        <begin position="285"/>
        <end position="304"/>
    </location>
</feature>
<feature type="region of interest" description="Disordered" evidence="1">
    <location>
        <begin position="663"/>
        <end position="698"/>
    </location>
</feature>
<feature type="region of interest" description="Disordered" evidence="1">
    <location>
        <begin position="403"/>
        <end position="501"/>
    </location>
</feature>
<evidence type="ECO:0000313" key="4">
    <source>
        <dbReference type="Proteomes" id="UP000076632"/>
    </source>
</evidence>
<gene>
    <name evidence="3" type="ORF">L228DRAFT_251031</name>
</gene>
<dbReference type="PROSITE" id="PS50086">
    <property type="entry name" value="TBC_RABGAP"/>
    <property type="match status" value="1"/>
</dbReference>
<keyword evidence="4" id="KW-1185">Reference proteome</keyword>
<feature type="compositionally biased region" description="Acidic residues" evidence="1">
    <location>
        <begin position="579"/>
        <end position="590"/>
    </location>
</feature>
<sequence>METTSDGYLRRTASQTSSRSTKSRQSGTVRVKPRRYASNASLSAATTPSDKSLTSFPSLSPEEPAPLHHPEHRNGLLKRVWSGTASPAANLKACKSSPSIVDTLTATSPALRSRTALFDDTPLDSREVPGTLHHASDEHIERLMARTGAIALVRQLAGDLAQRDAQMSALRRRTEERERVLRRMLRECEVSHLDIESRLRELEEPRQRLSDASALDAASSAHKRKSTAETVASIEGSIDEMVNQAMNEQVGHAEDHDDALYDGLGIINGRPDATLRPKDILRHEERRQRGAASPGLDAGKQGNTKGWKNYFLGGSSSRRASQGSIAGNDDALFIKPRAVSSGQRRPGLKEDLFQPPNAPPLPKDRTSLLHQTLDPDPKDNSDWDARSQKSSTSITSWALRLVAGNSQGSREPDRPSSARGRAATVADSASQGARSASQTSTNTTNSMLNRQKSRAQLRRPTAMTTIGPGGTLKRTYTEIRASGSAPPPVTTEDEISTPGGHSGPVEMDTILPLESRPPTLNQTYNHYHPTDYLTDRFGFIYDQRRKKRQDGAAEELRQRKRSSAVETLSNMRDIQDVLSDGEEDEEEREEEANGHVNRVHNRDRAASVRAGGSRPGSPGSTEEQTEIKTPKRWQDYLKLATFPTELLSHTPSAGPITSLLTAENEPAPTANKSASSITVDKGGSMPSASVNPEPSASSIVSGHATITRSSGSGAASPVPDAIDSIEPVKLLLDQLTDLHDSLQRDKTVRWNEFLRKVRAERKREGIAAATNEGSRSKQSMPEAFLTDGEIVGVAGLGNKGKVGRAKWKEFKMLLLGGIPVAYRAKIWAECSGASAMRVPGQYEELVHYTGNDDPVIVAQIQMDIHRTLTDNIFFRKGPGVGKLNQVLLAYSRRNPEVGYCQGMNLIAACLLLIMPTAEDAFWMLTTMIENILPQGYYDHSLLTSRADQQVLRQYVAEVLPTLSAHLEDLGIELEALTFQWFLSVFTDCLSAEALFRLWDIVLCTNDGSTFLFQVALALLKLNERSLLKCDTPAGIYGYINHQMTNHAISIDGLINASEALKRVVKRADVEERRQRVVDAEKELMRERELARGPRPGPEQPDKVVLPLTTGISQSQTQIGNSLSSEPASPTDTRSKSLQTETVSAPSIPESEELRVQSPVPVDDA</sequence>
<dbReference type="InterPro" id="IPR000195">
    <property type="entry name" value="Rab-GAP-TBC_dom"/>
</dbReference>
<dbReference type="Proteomes" id="UP000076632">
    <property type="component" value="Unassembled WGS sequence"/>
</dbReference>
<dbReference type="SUPFAM" id="SSF47923">
    <property type="entry name" value="Ypt/Rab-GAP domain of gyp1p"/>
    <property type="match status" value="2"/>
</dbReference>
<dbReference type="PANTHER" id="PTHR47219:SF20">
    <property type="entry name" value="TBC1 DOMAIN FAMILY MEMBER 2B"/>
    <property type="match status" value="1"/>
</dbReference>
<dbReference type="GO" id="GO:0031267">
    <property type="term" value="F:small GTPase binding"/>
    <property type="evidence" value="ECO:0007669"/>
    <property type="project" value="TreeGrafter"/>
</dbReference>
<protein>
    <submittedName>
        <fullName evidence="3">TBC-domain-containing protein</fullName>
    </submittedName>
</protein>
<dbReference type="PANTHER" id="PTHR47219">
    <property type="entry name" value="RAB GTPASE-ACTIVATING PROTEIN 1-LIKE"/>
    <property type="match status" value="1"/>
</dbReference>
<feature type="compositionally biased region" description="Low complexity" evidence="1">
    <location>
        <begin position="607"/>
        <end position="620"/>
    </location>
</feature>
<feature type="region of interest" description="Disordered" evidence="1">
    <location>
        <begin position="1084"/>
        <end position="1164"/>
    </location>
</feature>
<dbReference type="EMBL" id="KV407466">
    <property type="protein sequence ID" value="KZF19434.1"/>
    <property type="molecule type" value="Genomic_DNA"/>
</dbReference>
<feature type="compositionally biased region" description="Polar residues" evidence="1">
    <location>
        <begin position="38"/>
        <end position="58"/>
    </location>
</feature>
<dbReference type="GO" id="GO:0005096">
    <property type="term" value="F:GTPase activator activity"/>
    <property type="evidence" value="ECO:0007669"/>
    <property type="project" value="TreeGrafter"/>
</dbReference>
<dbReference type="InterPro" id="IPR050302">
    <property type="entry name" value="Rab_GAP_TBC_domain"/>
</dbReference>
<feature type="compositionally biased region" description="Low complexity" evidence="1">
    <location>
        <begin position="10"/>
        <end position="28"/>
    </location>
</feature>
<feature type="compositionally biased region" description="Basic and acidic residues" evidence="1">
    <location>
        <begin position="362"/>
        <end position="387"/>
    </location>
</feature>
<feature type="region of interest" description="Disordered" evidence="1">
    <location>
        <begin position="204"/>
        <end position="230"/>
    </location>
</feature>
<dbReference type="Gene3D" id="1.10.8.270">
    <property type="entry name" value="putative rabgap domain of human tbc1 domain family member 14 like domains"/>
    <property type="match status" value="1"/>
</dbReference>
<feature type="compositionally biased region" description="Low complexity" evidence="1">
    <location>
        <begin position="210"/>
        <end position="220"/>
    </location>
</feature>
<name>A0A164ZRV6_XYLHT</name>
<dbReference type="OrthoDB" id="294251at2759"/>
<evidence type="ECO:0000313" key="3">
    <source>
        <dbReference type="EMBL" id="KZF19434.1"/>
    </source>
</evidence>
<proteinExistence type="predicted"/>
<reference evidence="3 4" key="1">
    <citation type="journal article" date="2016" name="Fungal Biol.">
        <title>The genome of Xylona heveae provides a window into fungal endophytism.</title>
        <authorList>
            <person name="Gazis R."/>
            <person name="Kuo A."/>
            <person name="Riley R."/>
            <person name="LaButti K."/>
            <person name="Lipzen A."/>
            <person name="Lin J."/>
            <person name="Amirebrahimi M."/>
            <person name="Hesse C.N."/>
            <person name="Spatafora J.W."/>
            <person name="Henrissat B."/>
            <person name="Hainaut M."/>
            <person name="Grigoriev I.V."/>
            <person name="Hibbett D.S."/>
        </authorList>
    </citation>
    <scope>NUCLEOTIDE SEQUENCE [LARGE SCALE GENOMIC DNA]</scope>
    <source>
        <strain evidence="3 4">TC161</strain>
    </source>
</reference>
<feature type="domain" description="Rab-GAP TBC" evidence="2">
    <location>
        <begin position="817"/>
        <end position="1005"/>
    </location>
</feature>